<evidence type="ECO:0000313" key="2">
    <source>
        <dbReference type="Proteomes" id="UP000320762"/>
    </source>
</evidence>
<evidence type="ECO:0000313" key="1">
    <source>
        <dbReference type="EMBL" id="TRM60707.1"/>
    </source>
</evidence>
<organism evidence="1 2">
    <name type="scientific">Schizophyllum amplum</name>
    <dbReference type="NCBI Taxonomy" id="97359"/>
    <lineage>
        <taxon>Eukaryota</taxon>
        <taxon>Fungi</taxon>
        <taxon>Dikarya</taxon>
        <taxon>Basidiomycota</taxon>
        <taxon>Agaricomycotina</taxon>
        <taxon>Agaricomycetes</taxon>
        <taxon>Agaricomycetidae</taxon>
        <taxon>Agaricales</taxon>
        <taxon>Schizophyllaceae</taxon>
        <taxon>Schizophyllum</taxon>
    </lineage>
</organism>
<dbReference type="EMBL" id="VDMD01000020">
    <property type="protein sequence ID" value="TRM60707.1"/>
    <property type="molecule type" value="Genomic_DNA"/>
</dbReference>
<dbReference type="AlphaFoldDB" id="A0A550C7D2"/>
<comment type="caution">
    <text evidence="1">The sequence shown here is derived from an EMBL/GenBank/DDBJ whole genome shotgun (WGS) entry which is preliminary data.</text>
</comment>
<accession>A0A550C7D2</accession>
<dbReference type="Proteomes" id="UP000320762">
    <property type="component" value="Unassembled WGS sequence"/>
</dbReference>
<sequence>MASDTESVTRLIRAGYRIPHEVAFEWATRIAKARELPAPSSLDDDGRIWMHIEDALMDYDFDIMAVSDSNAPPHEHSWILGTSPRQRVDFSPQELEGMKFAWDSPVQLPEQEADRELQRQLERNGVKLGEFRTVLWPMDM</sequence>
<name>A0A550C7D2_9AGAR</name>
<protein>
    <submittedName>
        <fullName evidence="1">Uncharacterized protein</fullName>
    </submittedName>
</protein>
<proteinExistence type="predicted"/>
<reference evidence="1 2" key="1">
    <citation type="journal article" date="2019" name="New Phytol.">
        <title>Comparative genomics reveals unique wood-decay strategies and fruiting body development in the Schizophyllaceae.</title>
        <authorList>
            <person name="Almasi E."/>
            <person name="Sahu N."/>
            <person name="Krizsan K."/>
            <person name="Balint B."/>
            <person name="Kovacs G.M."/>
            <person name="Kiss B."/>
            <person name="Cseklye J."/>
            <person name="Drula E."/>
            <person name="Henrissat B."/>
            <person name="Nagy I."/>
            <person name="Chovatia M."/>
            <person name="Adam C."/>
            <person name="LaButti K."/>
            <person name="Lipzen A."/>
            <person name="Riley R."/>
            <person name="Grigoriev I.V."/>
            <person name="Nagy L.G."/>
        </authorList>
    </citation>
    <scope>NUCLEOTIDE SEQUENCE [LARGE SCALE GENOMIC DNA]</scope>
    <source>
        <strain evidence="1 2">NL-1724</strain>
    </source>
</reference>
<gene>
    <name evidence="1" type="ORF">BD626DRAFT_503599</name>
</gene>
<keyword evidence="2" id="KW-1185">Reference proteome</keyword>